<reference evidence="9" key="1">
    <citation type="submission" date="2019-01" db="EMBL/GenBank/DDBJ databases">
        <authorList>
            <consortium name="Genoscope - CEA"/>
            <person name="William W."/>
        </authorList>
    </citation>
    <scope>NUCLEOTIDE SEQUENCE</scope>
    <source>
        <strain evidence="9">CR-1</strain>
    </source>
</reference>
<keyword evidence="4 9" id="KW-0560">Oxidoreductase</keyword>
<dbReference type="GO" id="GO:0003862">
    <property type="term" value="F:3-isopropylmalate dehydrogenase activity"/>
    <property type="evidence" value="ECO:0007669"/>
    <property type="project" value="UniProtKB-EC"/>
</dbReference>
<dbReference type="GO" id="GO:0051287">
    <property type="term" value="F:NAD binding"/>
    <property type="evidence" value="ECO:0007669"/>
    <property type="project" value="InterPro"/>
</dbReference>
<gene>
    <name evidence="9" type="primary">leuB</name>
    <name evidence="9" type="ORF">EPICR_80057</name>
</gene>
<keyword evidence="5" id="KW-0520">NAD</keyword>
<organism evidence="9">
    <name type="scientific">uncultured Desulfobacteraceae bacterium</name>
    <dbReference type="NCBI Taxonomy" id="218296"/>
    <lineage>
        <taxon>Bacteria</taxon>
        <taxon>Pseudomonadati</taxon>
        <taxon>Thermodesulfobacteriota</taxon>
        <taxon>Desulfobacteria</taxon>
        <taxon>Desulfobacterales</taxon>
        <taxon>Desulfobacteraceae</taxon>
        <taxon>environmental samples</taxon>
    </lineage>
</organism>
<feature type="domain" description="Isopropylmalate dehydrogenase-like" evidence="8">
    <location>
        <begin position="45"/>
        <end position="388"/>
    </location>
</feature>
<evidence type="ECO:0000256" key="7">
    <source>
        <dbReference type="SAM" id="MobiDB-lite"/>
    </source>
</evidence>
<dbReference type="GO" id="GO:0000287">
    <property type="term" value="F:magnesium ion binding"/>
    <property type="evidence" value="ECO:0007669"/>
    <property type="project" value="InterPro"/>
</dbReference>
<evidence type="ECO:0000256" key="1">
    <source>
        <dbReference type="ARBA" id="ARBA00001936"/>
    </source>
</evidence>
<comment type="cofactor">
    <cofactor evidence="2">
        <name>Mg(2+)</name>
        <dbReference type="ChEBI" id="CHEBI:18420"/>
    </cofactor>
</comment>
<dbReference type="SUPFAM" id="SSF53659">
    <property type="entry name" value="Isocitrate/Isopropylmalate dehydrogenase-like"/>
    <property type="match status" value="1"/>
</dbReference>
<accession>A0A484HJS5</accession>
<dbReference type="InterPro" id="IPR024084">
    <property type="entry name" value="IsoPropMal-DH-like_dom"/>
</dbReference>
<dbReference type="NCBIfam" id="NF002898">
    <property type="entry name" value="PRK03437.1"/>
    <property type="match status" value="1"/>
</dbReference>
<proteinExistence type="predicted"/>
<dbReference type="Pfam" id="PF00180">
    <property type="entry name" value="Iso_dh"/>
    <property type="match status" value="1"/>
</dbReference>
<sequence>MSGISGPKRKKPARENRDRFETVLRPASRPSNFFPDSVVMKKKYRISVIPGDGIGPEIAEEGIRAADASAKRLGFDLDFDYFPIGGSHYLKTGELLEDSVLDSLSGSDAIYLGAIGTPEVKPGILEKEILLKLRFSLDQYINLRPAKLYKGVETPLKDKGPDDIDFVVIRENTEGMYSGAGGFLKRGTEDEVALQESISTRRGTERCVRHAFEFCRKRPPGKRKLTLCGKTNVLTYAFDLWDRVFNEVAGEFPDVETDYMHVDATCMWMVKNPETFDVILTDNMFGDIITDLAAMIQGGMGVAAGANIHPGGVSMFEPIGGSAPKYAGKQMANPVGAVLAAAMMLDELGESRAASLIESAVARALAGDFAGAGAGKMGMSTRGAGDVIVNYINTLE</sequence>
<name>A0A484HJS5_9BACT</name>
<dbReference type="EC" id="1.1.1.85" evidence="9"/>
<evidence type="ECO:0000256" key="2">
    <source>
        <dbReference type="ARBA" id="ARBA00001946"/>
    </source>
</evidence>
<evidence type="ECO:0000256" key="3">
    <source>
        <dbReference type="ARBA" id="ARBA00022723"/>
    </source>
</evidence>
<evidence type="ECO:0000313" key="9">
    <source>
        <dbReference type="EMBL" id="VEN75364.1"/>
    </source>
</evidence>
<dbReference type="Gene3D" id="3.40.718.10">
    <property type="entry name" value="Isopropylmalate Dehydrogenase"/>
    <property type="match status" value="1"/>
</dbReference>
<dbReference type="InterPro" id="IPR019818">
    <property type="entry name" value="IsoCit/isopropylmalate_DH_CS"/>
</dbReference>
<evidence type="ECO:0000256" key="4">
    <source>
        <dbReference type="ARBA" id="ARBA00023002"/>
    </source>
</evidence>
<keyword evidence="6" id="KW-0464">Manganese</keyword>
<dbReference type="PANTHER" id="PTHR43275">
    <property type="entry name" value="D-MALATE DEHYDROGENASE [DECARBOXYLATING]"/>
    <property type="match status" value="1"/>
</dbReference>
<comment type="cofactor">
    <cofactor evidence="1">
        <name>Mn(2+)</name>
        <dbReference type="ChEBI" id="CHEBI:29035"/>
    </cofactor>
</comment>
<keyword evidence="3" id="KW-0479">Metal-binding</keyword>
<evidence type="ECO:0000256" key="6">
    <source>
        <dbReference type="ARBA" id="ARBA00023211"/>
    </source>
</evidence>
<evidence type="ECO:0000256" key="5">
    <source>
        <dbReference type="ARBA" id="ARBA00023027"/>
    </source>
</evidence>
<evidence type="ECO:0000259" key="8">
    <source>
        <dbReference type="SMART" id="SM01329"/>
    </source>
</evidence>
<dbReference type="InterPro" id="IPR050501">
    <property type="entry name" value="ICDH/IPMDH"/>
</dbReference>
<dbReference type="EMBL" id="CAACVI010000051">
    <property type="protein sequence ID" value="VEN75364.1"/>
    <property type="molecule type" value="Genomic_DNA"/>
</dbReference>
<protein>
    <submittedName>
        <fullName evidence="9">3-isopropylmalate dehydrogenase</fullName>
        <ecNumber evidence="9">1.1.1.85</ecNumber>
    </submittedName>
</protein>
<dbReference type="AlphaFoldDB" id="A0A484HJS5"/>
<dbReference type="PROSITE" id="PS00470">
    <property type="entry name" value="IDH_IMDH"/>
    <property type="match status" value="1"/>
</dbReference>
<dbReference type="PANTHER" id="PTHR43275:SF1">
    <property type="entry name" value="D-MALATE DEHYDROGENASE [DECARBOXYLATING]"/>
    <property type="match status" value="1"/>
</dbReference>
<feature type="region of interest" description="Disordered" evidence="7">
    <location>
        <begin position="1"/>
        <end position="20"/>
    </location>
</feature>
<dbReference type="SMART" id="SM01329">
    <property type="entry name" value="Iso_dh"/>
    <property type="match status" value="1"/>
</dbReference>